<evidence type="ECO:0000313" key="5">
    <source>
        <dbReference type="Proteomes" id="UP000054549"/>
    </source>
</evidence>
<feature type="domain" description="Flavodoxin-like" evidence="3">
    <location>
        <begin position="49"/>
        <end position="237"/>
    </location>
</feature>
<feature type="region of interest" description="Disordered" evidence="2">
    <location>
        <begin position="1"/>
        <end position="32"/>
    </location>
</feature>
<dbReference type="PROSITE" id="PS50902">
    <property type="entry name" value="FLAVODOXIN_LIKE"/>
    <property type="match status" value="1"/>
</dbReference>
<dbReference type="FunCoup" id="A0A0C2T2E8">
    <property type="interactions" value="138"/>
</dbReference>
<dbReference type="SUPFAM" id="SSF52218">
    <property type="entry name" value="Flavoproteins"/>
    <property type="match status" value="1"/>
</dbReference>
<dbReference type="AlphaFoldDB" id="A0A0C2T2E8"/>
<evidence type="ECO:0000259" key="3">
    <source>
        <dbReference type="PROSITE" id="PS50902"/>
    </source>
</evidence>
<dbReference type="GO" id="GO:0003955">
    <property type="term" value="F:NAD(P)H dehydrogenase (quinone) activity"/>
    <property type="evidence" value="ECO:0007669"/>
    <property type="project" value="InterPro"/>
</dbReference>
<sequence>MCFPSKRQKNNFVDEVTPSSNGSHTEKKVSEPAPQINTVVPVTMSSPKIAIIIYSMYGHIAKMAEATKEGIEKAGGQATIFQIPETLSAEILAKMYAPAKPDYPIINPGDLVNYDGYLFGVPTRYGNMPAQWKTFLDATGGLWASSALTGKFAGVFVSTGSLGGGQELTALSLLSTFSHHGIIFVPLGYKAAYSELTNIEEAHGGSPWGAGTLAGGTGARNPSKIELDMARGQGKSFYETLARVKF</sequence>
<dbReference type="EMBL" id="KN818295">
    <property type="protein sequence ID" value="KIL60649.1"/>
    <property type="molecule type" value="Genomic_DNA"/>
</dbReference>
<evidence type="ECO:0000256" key="1">
    <source>
        <dbReference type="ARBA" id="ARBA00006961"/>
    </source>
</evidence>
<accession>A0A0C2T2E8</accession>
<dbReference type="InterPro" id="IPR008254">
    <property type="entry name" value="Flavodoxin/NO_synth"/>
</dbReference>
<dbReference type="PANTHER" id="PTHR30546:SF23">
    <property type="entry name" value="FLAVOPROTEIN-LIKE PROTEIN YCP4-RELATED"/>
    <property type="match status" value="1"/>
</dbReference>
<dbReference type="NCBIfam" id="TIGR01755">
    <property type="entry name" value="flav_wrbA"/>
    <property type="match status" value="1"/>
</dbReference>
<name>A0A0C2T2E8_AMAMK</name>
<dbReference type="Pfam" id="PF03358">
    <property type="entry name" value="FMN_red"/>
    <property type="match status" value="1"/>
</dbReference>
<dbReference type="OrthoDB" id="504689at2759"/>
<dbReference type="GO" id="GO:0010181">
    <property type="term" value="F:FMN binding"/>
    <property type="evidence" value="ECO:0007669"/>
    <property type="project" value="InterPro"/>
</dbReference>
<dbReference type="Gene3D" id="3.40.50.360">
    <property type="match status" value="1"/>
</dbReference>
<organism evidence="4 5">
    <name type="scientific">Amanita muscaria (strain Koide BX008)</name>
    <dbReference type="NCBI Taxonomy" id="946122"/>
    <lineage>
        <taxon>Eukaryota</taxon>
        <taxon>Fungi</taxon>
        <taxon>Dikarya</taxon>
        <taxon>Basidiomycota</taxon>
        <taxon>Agaricomycotina</taxon>
        <taxon>Agaricomycetes</taxon>
        <taxon>Agaricomycetidae</taxon>
        <taxon>Agaricales</taxon>
        <taxon>Pluteineae</taxon>
        <taxon>Amanitaceae</taxon>
        <taxon>Amanita</taxon>
    </lineage>
</organism>
<protein>
    <submittedName>
        <fullName evidence="4">Benzoquinone reductase</fullName>
    </submittedName>
</protein>
<dbReference type="InterPro" id="IPR005025">
    <property type="entry name" value="FMN_Rdtase-like_dom"/>
</dbReference>
<dbReference type="InterPro" id="IPR029039">
    <property type="entry name" value="Flavoprotein-like_sf"/>
</dbReference>
<keyword evidence="5" id="KW-1185">Reference proteome</keyword>
<dbReference type="HOGENOM" id="CLU_051402_0_1_1"/>
<dbReference type="InterPro" id="IPR010089">
    <property type="entry name" value="Flavoprotein_WrbA-like"/>
</dbReference>
<dbReference type="NCBIfam" id="NF002999">
    <property type="entry name" value="PRK03767.1"/>
    <property type="match status" value="1"/>
</dbReference>
<dbReference type="FunFam" id="3.40.50.360:FF:000001">
    <property type="entry name" value="NAD(P)H dehydrogenase (Quinone) FQR1-like"/>
    <property type="match status" value="1"/>
</dbReference>
<dbReference type="GO" id="GO:0016020">
    <property type="term" value="C:membrane"/>
    <property type="evidence" value="ECO:0007669"/>
    <property type="project" value="TreeGrafter"/>
</dbReference>
<dbReference type="PANTHER" id="PTHR30546">
    <property type="entry name" value="FLAVODOXIN-RELATED PROTEIN WRBA-RELATED"/>
    <property type="match status" value="1"/>
</dbReference>
<gene>
    <name evidence="4" type="ORF">M378DRAFT_912406</name>
</gene>
<proteinExistence type="inferred from homology"/>
<dbReference type="InParanoid" id="A0A0C2T2E8"/>
<evidence type="ECO:0000256" key="2">
    <source>
        <dbReference type="SAM" id="MobiDB-lite"/>
    </source>
</evidence>
<dbReference type="STRING" id="946122.A0A0C2T2E8"/>
<comment type="similarity">
    <text evidence="1">Belongs to the WrbA family.</text>
</comment>
<dbReference type="Proteomes" id="UP000054549">
    <property type="component" value="Unassembled WGS sequence"/>
</dbReference>
<reference evidence="4 5" key="1">
    <citation type="submission" date="2014-04" db="EMBL/GenBank/DDBJ databases">
        <title>Evolutionary Origins and Diversification of the Mycorrhizal Mutualists.</title>
        <authorList>
            <consortium name="DOE Joint Genome Institute"/>
            <consortium name="Mycorrhizal Genomics Consortium"/>
            <person name="Kohler A."/>
            <person name="Kuo A."/>
            <person name="Nagy L.G."/>
            <person name="Floudas D."/>
            <person name="Copeland A."/>
            <person name="Barry K.W."/>
            <person name="Cichocki N."/>
            <person name="Veneault-Fourrey C."/>
            <person name="LaButti K."/>
            <person name="Lindquist E.A."/>
            <person name="Lipzen A."/>
            <person name="Lundell T."/>
            <person name="Morin E."/>
            <person name="Murat C."/>
            <person name="Riley R."/>
            <person name="Ohm R."/>
            <person name="Sun H."/>
            <person name="Tunlid A."/>
            <person name="Henrissat B."/>
            <person name="Grigoriev I.V."/>
            <person name="Hibbett D.S."/>
            <person name="Martin F."/>
        </authorList>
    </citation>
    <scope>NUCLEOTIDE SEQUENCE [LARGE SCALE GENOMIC DNA]</scope>
    <source>
        <strain evidence="4 5">Koide BX008</strain>
    </source>
</reference>
<evidence type="ECO:0000313" key="4">
    <source>
        <dbReference type="EMBL" id="KIL60649.1"/>
    </source>
</evidence>